<accession>R7U5R2</accession>
<feature type="region of interest" description="Disordered" evidence="1">
    <location>
        <begin position="124"/>
        <end position="154"/>
    </location>
</feature>
<dbReference type="Gene3D" id="2.10.110.10">
    <property type="entry name" value="Cysteine Rich Protein"/>
    <property type="match status" value="1"/>
</dbReference>
<reference evidence="4" key="1">
    <citation type="submission" date="2012-12" db="EMBL/GenBank/DDBJ databases">
        <authorList>
            <person name="Hellsten U."/>
            <person name="Grimwood J."/>
            <person name="Chapman J.A."/>
            <person name="Shapiro H."/>
            <person name="Aerts A."/>
            <person name="Otillar R.P."/>
            <person name="Terry A.Y."/>
            <person name="Boore J.L."/>
            <person name="Simakov O."/>
            <person name="Marletaz F."/>
            <person name="Cho S.-J."/>
            <person name="Edsinger-Gonzales E."/>
            <person name="Havlak P."/>
            <person name="Kuo D.-H."/>
            <person name="Larsson T."/>
            <person name="Lv J."/>
            <person name="Arendt D."/>
            <person name="Savage R."/>
            <person name="Osoegawa K."/>
            <person name="de Jong P."/>
            <person name="Lindberg D.R."/>
            <person name="Seaver E.C."/>
            <person name="Weisblat D.A."/>
            <person name="Putnam N.H."/>
            <person name="Grigoriev I.V."/>
            <person name="Rokhsar D.S."/>
        </authorList>
    </citation>
    <scope>NUCLEOTIDE SEQUENCE</scope>
    <source>
        <strain evidence="4">I ESC-2004</strain>
    </source>
</reference>
<evidence type="ECO:0000256" key="1">
    <source>
        <dbReference type="SAM" id="MobiDB-lite"/>
    </source>
</evidence>
<dbReference type="EMBL" id="KB307920">
    <property type="protein sequence ID" value="ELT98490.1"/>
    <property type="molecule type" value="Genomic_DNA"/>
</dbReference>
<evidence type="ECO:0000313" key="4">
    <source>
        <dbReference type="Proteomes" id="UP000014760"/>
    </source>
</evidence>
<evidence type="ECO:0000313" key="3">
    <source>
        <dbReference type="EnsemblMetazoa" id="CapteP205608"/>
    </source>
</evidence>
<organism evidence="2">
    <name type="scientific">Capitella teleta</name>
    <name type="common">Polychaete worm</name>
    <dbReference type="NCBI Taxonomy" id="283909"/>
    <lineage>
        <taxon>Eukaryota</taxon>
        <taxon>Metazoa</taxon>
        <taxon>Spiralia</taxon>
        <taxon>Lophotrochozoa</taxon>
        <taxon>Annelida</taxon>
        <taxon>Polychaeta</taxon>
        <taxon>Sedentaria</taxon>
        <taxon>Scolecida</taxon>
        <taxon>Capitellidae</taxon>
        <taxon>Capitella</taxon>
    </lineage>
</organism>
<gene>
    <name evidence="2" type="ORF">CAPTEDRAFT_205608</name>
</gene>
<dbReference type="HOGENOM" id="CLU_1125454_0_0_1"/>
<dbReference type="EnsemblMetazoa" id="CapteT205608">
    <property type="protein sequence ID" value="CapteP205608"/>
    <property type="gene ID" value="CapteG205608"/>
</dbReference>
<dbReference type="OrthoDB" id="6129702at2759"/>
<name>R7U5R2_CAPTE</name>
<reference evidence="3" key="3">
    <citation type="submission" date="2015-06" db="UniProtKB">
        <authorList>
            <consortium name="EnsemblMetazoa"/>
        </authorList>
    </citation>
    <scope>IDENTIFICATION</scope>
</reference>
<dbReference type="EMBL" id="AMQN01002065">
    <property type="status" value="NOT_ANNOTATED_CDS"/>
    <property type="molecule type" value="Genomic_DNA"/>
</dbReference>
<feature type="region of interest" description="Disordered" evidence="1">
    <location>
        <begin position="55"/>
        <end position="76"/>
    </location>
</feature>
<reference evidence="2 4" key="2">
    <citation type="journal article" date="2013" name="Nature">
        <title>Insights into bilaterian evolution from three spiralian genomes.</title>
        <authorList>
            <person name="Simakov O."/>
            <person name="Marletaz F."/>
            <person name="Cho S.J."/>
            <person name="Edsinger-Gonzales E."/>
            <person name="Havlak P."/>
            <person name="Hellsten U."/>
            <person name="Kuo D.H."/>
            <person name="Larsson T."/>
            <person name="Lv J."/>
            <person name="Arendt D."/>
            <person name="Savage R."/>
            <person name="Osoegawa K."/>
            <person name="de Jong P."/>
            <person name="Grimwood J."/>
            <person name="Chapman J.A."/>
            <person name="Shapiro H."/>
            <person name="Aerts A."/>
            <person name="Otillar R.P."/>
            <person name="Terry A.Y."/>
            <person name="Boore J.L."/>
            <person name="Grigoriev I.V."/>
            <person name="Lindberg D.R."/>
            <person name="Seaver E.C."/>
            <person name="Weisblat D.A."/>
            <person name="Putnam N.H."/>
            <person name="Rokhsar D.S."/>
        </authorList>
    </citation>
    <scope>NUCLEOTIDE SEQUENCE</scope>
    <source>
        <strain evidence="2 4">I ESC-2004</strain>
    </source>
</reference>
<evidence type="ECO:0000313" key="2">
    <source>
        <dbReference type="EMBL" id="ELT98490.1"/>
    </source>
</evidence>
<evidence type="ECO:0008006" key="5">
    <source>
        <dbReference type="Google" id="ProtNLM"/>
    </source>
</evidence>
<proteinExistence type="predicted"/>
<feature type="compositionally biased region" description="Basic and acidic residues" evidence="1">
    <location>
        <begin position="142"/>
        <end position="151"/>
    </location>
</feature>
<dbReference type="Proteomes" id="UP000014760">
    <property type="component" value="Unassembled WGS sequence"/>
</dbReference>
<protein>
    <recommendedName>
        <fullName evidence="5">LIM zinc-binding domain-containing protein</fullName>
    </recommendedName>
</protein>
<sequence>MATNSHLCVSDDLQDSFDDLHLFHDLEQRSGYSRLPFPSACSSLNSSFRCPLDLDSDSDVEGSPPPLPPRPNSYRSLARKAVPFTAPPARPHRRPQKPRKVPCCFDMEPLLQRDVPGRRSLPQRQHFVRNGPGRHSVAGDMPDWRTMERPPSDGLQRTLERRSYRKRREESWEEEICHGCGFEVQHDRVSVQGAIYHRSCFKCTSSKSDFPSVSLHTTKSFLGRVSVTTSHPAEVTECTTGLIPLPK</sequence>
<keyword evidence="4" id="KW-1185">Reference proteome</keyword>
<dbReference type="AlphaFoldDB" id="R7U5R2"/>